<dbReference type="PANTHER" id="PTHR46640:SF1">
    <property type="entry name" value="FUNGAL LIPASE-LIKE DOMAIN-CONTAINING PROTEIN-RELATED"/>
    <property type="match status" value="1"/>
</dbReference>
<dbReference type="GO" id="GO:0016787">
    <property type="term" value="F:hydrolase activity"/>
    <property type="evidence" value="ECO:0007669"/>
    <property type="project" value="UniProtKB-KW"/>
</dbReference>
<dbReference type="InterPro" id="IPR002921">
    <property type="entry name" value="Fungal_lipase-type"/>
</dbReference>
<dbReference type="Pfam" id="PF01764">
    <property type="entry name" value="Lipase_3"/>
    <property type="match status" value="1"/>
</dbReference>
<evidence type="ECO:0000256" key="1">
    <source>
        <dbReference type="ARBA" id="ARBA00022729"/>
    </source>
</evidence>
<dbReference type="SUPFAM" id="SSF53474">
    <property type="entry name" value="alpha/beta-Hydrolases"/>
    <property type="match status" value="1"/>
</dbReference>
<name>A0A3N4KPD3_9PEZI</name>
<dbReference type="InterPro" id="IPR051299">
    <property type="entry name" value="AB_hydrolase_lip/est"/>
</dbReference>
<dbReference type="Gene3D" id="3.40.50.1820">
    <property type="entry name" value="alpha/beta hydrolase"/>
    <property type="match status" value="1"/>
</dbReference>
<sequence length="325" mass="36017">MFRESPLGERMSYRLCDCELLLSRIVDIAYCVGSLNTGVSKPFQCLSFCKDFPTFTLQQTWNTGITLSDSCGYIALSHPPAPPRIIVAFRGTYSIANALADLAINKQEYVPYPDDGHTADPAAAKCNDCLVHAGFLQSWSNTNALISDVVAALRSEYPGYRLTLVGHSLGGAVAALAALDYKGRGWDPHVTTFGEPKVGNQGLADYFDARFGAETYRRVTHAEDPVPLVPLGAWGYRQHAGEYFVERVALPVDRCDVRLCVGQEDPECVAGGRVNAVQMLWAHRDYFHRLGLCVPPDSLLRKIRYIHDGLFAELELELVFYVNYN</sequence>
<dbReference type="InterPro" id="IPR029058">
    <property type="entry name" value="AB_hydrolase_fold"/>
</dbReference>
<evidence type="ECO:0000313" key="4">
    <source>
        <dbReference type="EMBL" id="RPB11172.1"/>
    </source>
</evidence>
<dbReference type="FunCoup" id="A0A3N4KPD3">
    <property type="interactions" value="7"/>
</dbReference>
<keyword evidence="5" id="KW-1185">Reference proteome</keyword>
<feature type="domain" description="Fungal lipase-type" evidence="3">
    <location>
        <begin position="86"/>
        <end position="231"/>
    </location>
</feature>
<dbReference type="OrthoDB" id="438440at2759"/>
<dbReference type="PANTHER" id="PTHR46640">
    <property type="entry name" value="TRIACYLGLYCEROL LIPASE, PUTATIVE (AFU_ORTHOLOGUE AFUA_6G06510)-RELATED"/>
    <property type="match status" value="1"/>
</dbReference>
<accession>A0A3N4KPD3</accession>
<evidence type="ECO:0000256" key="2">
    <source>
        <dbReference type="ARBA" id="ARBA00022801"/>
    </source>
</evidence>
<evidence type="ECO:0000313" key="5">
    <source>
        <dbReference type="Proteomes" id="UP000277580"/>
    </source>
</evidence>
<protein>
    <submittedName>
        <fullName evidence="4">Alpha/beta-hydrolase</fullName>
    </submittedName>
</protein>
<dbReference type="Proteomes" id="UP000277580">
    <property type="component" value="Unassembled WGS sequence"/>
</dbReference>
<dbReference type="STRING" id="1392247.A0A3N4KPD3"/>
<organism evidence="4 5">
    <name type="scientific">Morchella conica CCBAS932</name>
    <dbReference type="NCBI Taxonomy" id="1392247"/>
    <lineage>
        <taxon>Eukaryota</taxon>
        <taxon>Fungi</taxon>
        <taxon>Dikarya</taxon>
        <taxon>Ascomycota</taxon>
        <taxon>Pezizomycotina</taxon>
        <taxon>Pezizomycetes</taxon>
        <taxon>Pezizales</taxon>
        <taxon>Morchellaceae</taxon>
        <taxon>Morchella</taxon>
    </lineage>
</organism>
<dbReference type="CDD" id="cd00519">
    <property type="entry name" value="Lipase_3"/>
    <property type="match status" value="1"/>
</dbReference>
<keyword evidence="1" id="KW-0732">Signal</keyword>
<dbReference type="AlphaFoldDB" id="A0A3N4KPD3"/>
<proteinExistence type="predicted"/>
<dbReference type="EMBL" id="ML119137">
    <property type="protein sequence ID" value="RPB11172.1"/>
    <property type="molecule type" value="Genomic_DNA"/>
</dbReference>
<dbReference type="GO" id="GO:0006629">
    <property type="term" value="P:lipid metabolic process"/>
    <property type="evidence" value="ECO:0007669"/>
    <property type="project" value="InterPro"/>
</dbReference>
<dbReference type="InParanoid" id="A0A3N4KPD3"/>
<evidence type="ECO:0000259" key="3">
    <source>
        <dbReference type="Pfam" id="PF01764"/>
    </source>
</evidence>
<keyword evidence="2 4" id="KW-0378">Hydrolase</keyword>
<gene>
    <name evidence="4" type="ORF">P167DRAFT_554071</name>
</gene>
<reference evidence="4 5" key="1">
    <citation type="journal article" date="2018" name="Nat. Ecol. Evol.">
        <title>Pezizomycetes genomes reveal the molecular basis of ectomycorrhizal truffle lifestyle.</title>
        <authorList>
            <person name="Murat C."/>
            <person name="Payen T."/>
            <person name="Noel B."/>
            <person name="Kuo A."/>
            <person name="Morin E."/>
            <person name="Chen J."/>
            <person name="Kohler A."/>
            <person name="Krizsan K."/>
            <person name="Balestrini R."/>
            <person name="Da Silva C."/>
            <person name="Montanini B."/>
            <person name="Hainaut M."/>
            <person name="Levati E."/>
            <person name="Barry K.W."/>
            <person name="Belfiori B."/>
            <person name="Cichocki N."/>
            <person name="Clum A."/>
            <person name="Dockter R.B."/>
            <person name="Fauchery L."/>
            <person name="Guy J."/>
            <person name="Iotti M."/>
            <person name="Le Tacon F."/>
            <person name="Lindquist E.A."/>
            <person name="Lipzen A."/>
            <person name="Malagnac F."/>
            <person name="Mello A."/>
            <person name="Molinier V."/>
            <person name="Miyauchi S."/>
            <person name="Poulain J."/>
            <person name="Riccioni C."/>
            <person name="Rubini A."/>
            <person name="Sitrit Y."/>
            <person name="Splivallo R."/>
            <person name="Traeger S."/>
            <person name="Wang M."/>
            <person name="Zifcakova L."/>
            <person name="Wipf D."/>
            <person name="Zambonelli A."/>
            <person name="Paolocci F."/>
            <person name="Nowrousian M."/>
            <person name="Ottonello S."/>
            <person name="Baldrian P."/>
            <person name="Spatafora J.W."/>
            <person name="Henrissat B."/>
            <person name="Nagy L.G."/>
            <person name="Aury J.M."/>
            <person name="Wincker P."/>
            <person name="Grigoriev I.V."/>
            <person name="Bonfante P."/>
            <person name="Martin F.M."/>
        </authorList>
    </citation>
    <scope>NUCLEOTIDE SEQUENCE [LARGE SCALE GENOMIC DNA]</scope>
    <source>
        <strain evidence="4 5">CCBAS932</strain>
    </source>
</reference>